<dbReference type="RefSeq" id="XP_013343201.1">
    <property type="nucleotide sequence ID" value="XM_013487747.1"/>
</dbReference>
<evidence type="ECO:0000256" key="1">
    <source>
        <dbReference type="ARBA" id="ARBA00007387"/>
    </source>
</evidence>
<organism evidence="7 8">
    <name type="scientific">Aureobasidium subglaciale (strain EXF-2481)</name>
    <name type="common">Aureobasidium pullulans var. subglaciale</name>
    <dbReference type="NCBI Taxonomy" id="1043005"/>
    <lineage>
        <taxon>Eukaryota</taxon>
        <taxon>Fungi</taxon>
        <taxon>Dikarya</taxon>
        <taxon>Ascomycota</taxon>
        <taxon>Pezizomycotina</taxon>
        <taxon>Dothideomycetes</taxon>
        <taxon>Dothideomycetidae</taxon>
        <taxon>Dothideales</taxon>
        <taxon>Saccotheciaceae</taxon>
        <taxon>Aureobasidium</taxon>
    </lineage>
</organism>
<evidence type="ECO:0000256" key="3">
    <source>
        <dbReference type="ARBA" id="ARBA00022989"/>
    </source>
</evidence>
<comment type="similarity">
    <text evidence="1">Belongs to the TMEM53 family.</text>
</comment>
<dbReference type="PANTHER" id="PTHR12265:SF30">
    <property type="entry name" value="TRANSMEMBRANE PROTEIN 53"/>
    <property type="match status" value="1"/>
</dbReference>
<dbReference type="SUPFAM" id="SSF53474">
    <property type="entry name" value="alpha/beta-Hydrolases"/>
    <property type="match status" value="1"/>
</dbReference>
<evidence type="ECO:0000313" key="7">
    <source>
        <dbReference type="EMBL" id="KEQ94737.1"/>
    </source>
</evidence>
<protein>
    <recommendedName>
        <fullName evidence="9">Indole-diterpene biosynthesis protein PaxU</fullName>
    </recommendedName>
</protein>
<keyword evidence="4" id="KW-0472">Membrane</keyword>
<keyword evidence="5" id="KW-0539">Nucleus</keyword>
<dbReference type="EMBL" id="KL584761">
    <property type="protein sequence ID" value="KEQ94737.1"/>
    <property type="molecule type" value="Genomic_DNA"/>
</dbReference>
<evidence type="ECO:0000256" key="2">
    <source>
        <dbReference type="ARBA" id="ARBA00022692"/>
    </source>
</evidence>
<evidence type="ECO:0000256" key="5">
    <source>
        <dbReference type="ARBA" id="ARBA00023242"/>
    </source>
</evidence>
<comment type="subcellular location">
    <subcellularLocation>
        <location evidence="6">Nucleus outer membrane</location>
        <topology evidence="6">Single-pass membrane protein</topology>
    </subcellularLocation>
</comment>
<evidence type="ECO:0000256" key="6">
    <source>
        <dbReference type="ARBA" id="ARBA00034303"/>
    </source>
</evidence>
<dbReference type="Proteomes" id="UP000030641">
    <property type="component" value="Unassembled WGS sequence"/>
</dbReference>
<keyword evidence="3" id="KW-1133">Transmembrane helix</keyword>
<dbReference type="GeneID" id="25366671"/>
<accession>A0A074YKW6</accession>
<dbReference type="InterPro" id="IPR029058">
    <property type="entry name" value="AB_hydrolase_fold"/>
</dbReference>
<dbReference type="AlphaFoldDB" id="A0A074YKW6"/>
<dbReference type="OrthoDB" id="77878at2759"/>
<sequence>MDSPKSLQENTACLNSYTITKLAANVHLLEPLHKHTYNNDKHIYNNEKHTKDSTHPDLVILCTWMSAAPRHIKKYILGHQTLHPNSTILIITTSVFDILLVPLALQRKRLGSCLSYIETSASAKVVLHLFSGGGAHTASLLAEEYSTTYGVPLPLHTMILDSSPGTNAYAPAFTACISALPTSPLLRIFLTPLIHCLVGVAWVLEHKFGVQSVVTKANARLNDGKLVQKGKKRLYVYSEADGMVLWRGVEVHANEAEEKGWRVQRMRVRDAGHVAIMGVDPVAYWGAVGEACG</sequence>
<proteinExistence type="inferred from homology"/>
<name>A0A074YKW6_AURSE</name>
<dbReference type="InterPro" id="IPR008547">
    <property type="entry name" value="DUF829_TMEM53"/>
</dbReference>
<evidence type="ECO:0008006" key="9">
    <source>
        <dbReference type="Google" id="ProtNLM"/>
    </source>
</evidence>
<keyword evidence="2" id="KW-0812">Transmembrane</keyword>
<reference evidence="7 8" key="1">
    <citation type="journal article" date="2014" name="BMC Genomics">
        <title>Genome sequencing of four Aureobasidium pullulans varieties: biotechnological potential, stress tolerance, and description of new species.</title>
        <authorList>
            <person name="Gostin Ar C."/>
            <person name="Ohm R.A."/>
            <person name="Kogej T."/>
            <person name="Sonjak S."/>
            <person name="Turk M."/>
            <person name="Zajc J."/>
            <person name="Zalar P."/>
            <person name="Grube M."/>
            <person name="Sun H."/>
            <person name="Han J."/>
            <person name="Sharma A."/>
            <person name="Chiniquy J."/>
            <person name="Ngan C.Y."/>
            <person name="Lipzen A."/>
            <person name="Barry K."/>
            <person name="Grigoriev I.V."/>
            <person name="Gunde-Cimerman N."/>
        </authorList>
    </citation>
    <scope>NUCLEOTIDE SEQUENCE [LARGE SCALE GENOMIC DNA]</scope>
    <source>
        <strain evidence="7 8">EXF-2481</strain>
    </source>
</reference>
<dbReference type="InParanoid" id="A0A074YKW6"/>
<keyword evidence="8" id="KW-1185">Reference proteome</keyword>
<dbReference type="Pfam" id="PF05705">
    <property type="entry name" value="DUF829"/>
    <property type="match status" value="1"/>
</dbReference>
<evidence type="ECO:0000313" key="8">
    <source>
        <dbReference type="Proteomes" id="UP000030641"/>
    </source>
</evidence>
<dbReference type="OMA" id="DERRYWD"/>
<dbReference type="HOGENOM" id="CLU_036503_0_0_1"/>
<dbReference type="GO" id="GO:0005640">
    <property type="term" value="C:nuclear outer membrane"/>
    <property type="evidence" value="ECO:0007669"/>
    <property type="project" value="UniProtKB-SubCell"/>
</dbReference>
<gene>
    <name evidence="7" type="ORF">AUEXF2481DRAFT_40684</name>
</gene>
<dbReference type="PANTHER" id="PTHR12265">
    <property type="entry name" value="TRANSMEMBRANE PROTEIN 53"/>
    <property type="match status" value="1"/>
</dbReference>
<evidence type="ECO:0000256" key="4">
    <source>
        <dbReference type="ARBA" id="ARBA00023136"/>
    </source>
</evidence>